<comment type="caution">
    <text evidence="2">The sequence shown here is derived from an EMBL/GenBank/DDBJ whole genome shotgun (WGS) entry which is preliminary data.</text>
</comment>
<dbReference type="SUPFAM" id="SSF51735">
    <property type="entry name" value="NAD(P)-binding Rossmann-fold domains"/>
    <property type="match status" value="1"/>
</dbReference>
<sequence length="108" mass="10820">MAVSPNNGRVLCFAWEPPGSGSGTWSGCGAYDDHAAAPRMGAATGHVLVTGATGGIGVALVGALVEAGHRVTAVGRDVKRLNVQGIEVDLAEPGTLAGAVGAWRMRGR</sequence>
<evidence type="ECO:0000259" key="1">
    <source>
        <dbReference type="Pfam" id="PF01370"/>
    </source>
</evidence>
<accession>A0A8J3V915</accession>
<name>A0A8J3V915_9ACTN</name>
<dbReference type="InterPro" id="IPR036291">
    <property type="entry name" value="NAD(P)-bd_dom_sf"/>
</dbReference>
<proteinExistence type="predicted"/>
<evidence type="ECO:0000313" key="3">
    <source>
        <dbReference type="Proteomes" id="UP000605992"/>
    </source>
</evidence>
<gene>
    <name evidence="2" type="ORF">Pth03_46680</name>
</gene>
<evidence type="ECO:0000313" key="2">
    <source>
        <dbReference type="EMBL" id="GII56279.1"/>
    </source>
</evidence>
<protein>
    <recommendedName>
        <fullName evidence="1">NAD-dependent epimerase/dehydratase domain-containing protein</fullName>
    </recommendedName>
</protein>
<organism evidence="2 3">
    <name type="scientific">Planotetraspora thailandica</name>
    <dbReference type="NCBI Taxonomy" id="487172"/>
    <lineage>
        <taxon>Bacteria</taxon>
        <taxon>Bacillati</taxon>
        <taxon>Actinomycetota</taxon>
        <taxon>Actinomycetes</taxon>
        <taxon>Streptosporangiales</taxon>
        <taxon>Streptosporangiaceae</taxon>
        <taxon>Planotetraspora</taxon>
    </lineage>
</organism>
<reference evidence="2" key="1">
    <citation type="submission" date="2021-01" db="EMBL/GenBank/DDBJ databases">
        <title>Whole genome shotgun sequence of Planotetraspora thailandica NBRC 104271.</title>
        <authorList>
            <person name="Komaki H."/>
            <person name="Tamura T."/>
        </authorList>
    </citation>
    <scope>NUCLEOTIDE SEQUENCE</scope>
    <source>
        <strain evidence="2">NBRC 104271</strain>
    </source>
</reference>
<feature type="domain" description="NAD-dependent epimerase/dehydratase" evidence="1">
    <location>
        <begin position="47"/>
        <end position="98"/>
    </location>
</feature>
<dbReference type="AlphaFoldDB" id="A0A8J3V915"/>
<keyword evidence="3" id="KW-1185">Reference proteome</keyword>
<dbReference type="Proteomes" id="UP000605992">
    <property type="component" value="Unassembled WGS sequence"/>
</dbReference>
<dbReference type="Pfam" id="PF01370">
    <property type="entry name" value="Epimerase"/>
    <property type="match status" value="1"/>
</dbReference>
<dbReference type="InterPro" id="IPR001509">
    <property type="entry name" value="Epimerase_deHydtase"/>
</dbReference>
<dbReference type="EMBL" id="BOOR01000034">
    <property type="protein sequence ID" value="GII56279.1"/>
    <property type="molecule type" value="Genomic_DNA"/>
</dbReference>
<dbReference type="Gene3D" id="3.40.50.720">
    <property type="entry name" value="NAD(P)-binding Rossmann-like Domain"/>
    <property type="match status" value="1"/>
</dbReference>